<organism evidence="1 2">
    <name type="scientific">Paraburkholderia domus</name>
    <dbReference type="NCBI Taxonomy" id="2793075"/>
    <lineage>
        <taxon>Bacteria</taxon>
        <taxon>Pseudomonadati</taxon>
        <taxon>Pseudomonadota</taxon>
        <taxon>Betaproteobacteria</taxon>
        <taxon>Burkholderiales</taxon>
        <taxon>Burkholderiaceae</taxon>
        <taxon>Paraburkholderia</taxon>
    </lineage>
</organism>
<protein>
    <submittedName>
        <fullName evidence="1">Uncharacterized protein</fullName>
    </submittedName>
</protein>
<dbReference type="EMBL" id="CAJNAS010000022">
    <property type="protein sequence ID" value="CAE6949299.1"/>
    <property type="molecule type" value="Genomic_DNA"/>
</dbReference>
<sequence>MEDIRASGSPRQGQRQLQVRDNDQRTCFLLVWSDSGDGAAVLATSRTFRTIRTAISEGVARFGTMAVRRKMPLSGAAQPPERV</sequence>
<evidence type="ECO:0000313" key="2">
    <source>
        <dbReference type="Proteomes" id="UP000675121"/>
    </source>
</evidence>
<comment type="caution">
    <text evidence="1">The sequence shown here is derived from an EMBL/GenBank/DDBJ whole genome shotgun (WGS) entry which is preliminary data.</text>
</comment>
<keyword evidence="2" id="KW-1185">Reference proteome</keyword>
<dbReference type="RefSeq" id="WP_201086228.1">
    <property type="nucleotide sequence ID" value="NZ_CAJNAS010000022.1"/>
</dbReference>
<evidence type="ECO:0000313" key="1">
    <source>
        <dbReference type="EMBL" id="CAE6949299.1"/>
    </source>
</evidence>
<accession>A0A9N8N3T0</accession>
<reference evidence="1" key="1">
    <citation type="submission" date="2021-02" db="EMBL/GenBank/DDBJ databases">
        <authorList>
            <person name="Vanwijnsberghe S."/>
        </authorList>
    </citation>
    <scope>NUCLEOTIDE SEQUENCE</scope>
    <source>
        <strain evidence="1">R-70211</strain>
    </source>
</reference>
<proteinExistence type="predicted"/>
<name>A0A9N8N3T0_9BURK</name>
<dbReference type="AlphaFoldDB" id="A0A9N8N3T0"/>
<gene>
    <name evidence="1" type="ORF">R70211_06166</name>
</gene>
<dbReference type="Proteomes" id="UP000675121">
    <property type="component" value="Unassembled WGS sequence"/>
</dbReference>